<reference evidence="4" key="1">
    <citation type="submission" date="2018-07" db="EMBL/GenBank/DDBJ databases">
        <authorList>
            <person name="Quirk P.G."/>
            <person name="Krulwich T.A."/>
        </authorList>
    </citation>
    <scope>NUCLEOTIDE SEQUENCE</scope>
</reference>
<evidence type="ECO:0000313" key="4">
    <source>
        <dbReference type="EMBL" id="SUS07051.1"/>
    </source>
</evidence>
<dbReference type="Pfam" id="PF07885">
    <property type="entry name" value="Ion_trans_2"/>
    <property type="match status" value="1"/>
</dbReference>
<dbReference type="GO" id="GO:0006813">
    <property type="term" value="P:potassium ion transport"/>
    <property type="evidence" value="ECO:0007669"/>
    <property type="project" value="InterPro"/>
</dbReference>
<dbReference type="SUPFAM" id="SSF51735">
    <property type="entry name" value="NAD(P)-binding Rossmann-fold domains"/>
    <property type="match status" value="2"/>
</dbReference>
<sequence length="585" mass="63836">MGSGGQRVTFIVLRFMRGPLLVLTAVYAVSMLGWAMIPGAATDDGTEPPLSLFHAFYFLAYTATTTGFGELPHPFTEAQRMWATASLYAGVIAWLYAIGAIVRLVQNPHFQSVLAERRFTGAVLRLPGSFVIVCGFGNTGSLLTRGLSDAGIDTVILDRDPDRIAAVMLRDYRVATPALCADARIPDHLIGAGLMRPNCRAIVALTSEEEVNVKVAIAARLLNPAVQVITQATRPEFVEILTTFGPDVRVIDPFQTFARYLGTAVHGPVIHMLNEWLVGAPQANLAMYPEVPQGRWIICGFGRMGRCLRDAFAALGIRTVVIDPTISETEAKAPDMVRGRANQTTLQQAGIEHAAGIVAGTNSDPENLGIVLNARAVNPDIFLVVRQNRYRNQVLFNAAAADLIMQPNLVSARRIHLLLIAPQLRTFFRHVRGYQLRGEREALDAIVTLLHDRIGTAVPRLWTVVLDAGRARSAVELLQRGLPVTLGDILRDPSDRSGTLACAALVLRSGAEVVAVPPEQRRLAEGDEILFCGSVSAHRLLDATLNNPYTLRFLVTGADRPRGTVMRWLMARSRRHTRRSSAACQ</sequence>
<dbReference type="Pfam" id="PF02254">
    <property type="entry name" value="TrkA_N"/>
    <property type="match status" value="2"/>
</dbReference>
<dbReference type="GO" id="GO:0005886">
    <property type="term" value="C:plasma membrane"/>
    <property type="evidence" value="ECO:0007669"/>
    <property type="project" value="UniProtKB-SubCell"/>
</dbReference>
<feature type="domain" description="RCK N-terminal" evidence="3">
    <location>
        <begin position="128"/>
        <end position="251"/>
    </location>
</feature>
<dbReference type="InterPro" id="IPR013099">
    <property type="entry name" value="K_chnl_dom"/>
</dbReference>
<protein>
    <submittedName>
        <fullName evidence="4">Putative TrkA-N domain protein</fullName>
    </submittedName>
</protein>
<dbReference type="InterPro" id="IPR050721">
    <property type="entry name" value="Trk_Ktr_HKT_K-transport"/>
</dbReference>
<feature type="transmembrane region" description="Helical" evidence="2">
    <location>
        <begin position="20"/>
        <end position="37"/>
    </location>
</feature>
<dbReference type="AlphaFoldDB" id="A0A380TH71"/>
<dbReference type="InterPro" id="IPR036291">
    <property type="entry name" value="NAD(P)-bd_dom_sf"/>
</dbReference>
<keyword evidence="2" id="KW-0812">Transmembrane</keyword>
<dbReference type="Gene3D" id="1.10.287.70">
    <property type="match status" value="1"/>
</dbReference>
<evidence type="ECO:0000256" key="2">
    <source>
        <dbReference type="SAM" id="Phobius"/>
    </source>
</evidence>
<comment type="subcellular location">
    <subcellularLocation>
        <location evidence="1">Cell membrane</location>
        <topology evidence="1">Multi-pass membrane protein</topology>
    </subcellularLocation>
</comment>
<proteinExistence type="predicted"/>
<accession>A0A380TH71</accession>
<evidence type="ECO:0000259" key="3">
    <source>
        <dbReference type="PROSITE" id="PS51201"/>
    </source>
</evidence>
<dbReference type="PROSITE" id="PS51201">
    <property type="entry name" value="RCK_N"/>
    <property type="match status" value="1"/>
</dbReference>
<gene>
    <name evidence="4" type="ORF">DF3PB_370005</name>
</gene>
<dbReference type="PANTHER" id="PTHR43833">
    <property type="entry name" value="POTASSIUM CHANNEL PROTEIN 2-RELATED-RELATED"/>
    <property type="match status" value="1"/>
</dbReference>
<feature type="transmembrane region" description="Helical" evidence="2">
    <location>
        <begin position="49"/>
        <end position="69"/>
    </location>
</feature>
<organism evidence="4">
    <name type="scientific">metagenome</name>
    <dbReference type="NCBI Taxonomy" id="256318"/>
    <lineage>
        <taxon>unclassified sequences</taxon>
        <taxon>metagenomes</taxon>
    </lineage>
</organism>
<dbReference type="EMBL" id="UIDG01000301">
    <property type="protein sequence ID" value="SUS07051.1"/>
    <property type="molecule type" value="Genomic_DNA"/>
</dbReference>
<name>A0A380TH71_9ZZZZ</name>
<evidence type="ECO:0000256" key="1">
    <source>
        <dbReference type="ARBA" id="ARBA00004651"/>
    </source>
</evidence>
<dbReference type="InterPro" id="IPR003148">
    <property type="entry name" value="RCK_N"/>
</dbReference>
<dbReference type="SUPFAM" id="SSF81324">
    <property type="entry name" value="Voltage-gated potassium channels"/>
    <property type="match status" value="1"/>
</dbReference>
<dbReference type="Gene3D" id="3.40.50.720">
    <property type="entry name" value="NAD(P)-binding Rossmann-like Domain"/>
    <property type="match status" value="2"/>
</dbReference>
<feature type="transmembrane region" description="Helical" evidence="2">
    <location>
        <begin position="81"/>
        <end position="102"/>
    </location>
</feature>
<keyword evidence="2" id="KW-1133">Transmembrane helix</keyword>
<keyword evidence="2" id="KW-0472">Membrane</keyword>